<dbReference type="SUPFAM" id="SSF52540">
    <property type="entry name" value="P-loop containing nucleoside triphosphate hydrolases"/>
    <property type="match status" value="1"/>
</dbReference>
<dbReference type="InterPro" id="IPR001482">
    <property type="entry name" value="T2SS/T4SS_dom"/>
</dbReference>
<comment type="caution">
    <text evidence="3">The sequence shown here is derived from an EMBL/GenBank/DDBJ whole genome shotgun (WGS) entry which is preliminary data.</text>
</comment>
<dbReference type="Proteomes" id="UP000230108">
    <property type="component" value="Unassembled WGS sequence"/>
</dbReference>
<name>A0A2M7QBL6_9BACT</name>
<feature type="domain" description="Bacterial type II secretion system protein E" evidence="2">
    <location>
        <begin position="193"/>
        <end position="207"/>
    </location>
</feature>
<dbReference type="AlphaFoldDB" id="A0A2M7QBL6"/>
<dbReference type="Gene3D" id="3.30.450.90">
    <property type="match status" value="1"/>
</dbReference>
<dbReference type="PANTHER" id="PTHR30486">
    <property type="entry name" value="TWITCHING MOTILITY PROTEIN PILT"/>
    <property type="match status" value="1"/>
</dbReference>
<proteinExistence type="inferred from homology"/>
<sequence length="350" mass="39278">MTINELLQTTIDKNASDLHIVPEHFSSVRINNELLLLRAAGRLTGKETQELLIPILSESQKVFFNENKELDFGYDFGEHRFRVNIYTNKKNIAAAFRLIPTKIKSIDELGLPSIFHTFTTMRQGLVLFTGPAGEGKSTSMAAIINEINDKYSKHIITIEDPIEFTYPQSKSIISQRELHQDTLSWSVALKSALREDPDIVLVGEIRDHETIQLVLTLAETGHLVFSTLHTGSAREAIDRIVDVFPSNQQNQVRNSLSGTLVSVIAQRLIPDSSGLSRIPAFEILTNNASVSSIIRDGKNFMLDNVLETNEDAGMILFEKYLAKLYRSGQITKEEAVDHAIRKNLISKFIT</sequence>
<reference evidence="4" key="1">
    <citation type="submission" date="2017-09" db="EMBL/GenBank/DDBJ databases">
        <title>Depth-based differentiation of microbial function through sediment-hosted aquifers and enrichment of novel symbionts in the deep terrestrial subsurface.</title>
        <authorList>
            <person name="Probst A.J."/>
            <person name="Ladd B."/>
            <person name="Jarett J.K."/>
            <person name="Geller-Mcgrath D.E."/>
            <person name="Sieber C.M.K."/>
            <person name="Emerson J.B."/>
            <person name="Anantharaman K."/>
            <person name="Thomas B.C."/>
            <person name="Malmstrom R."/>
            <person name="Stieglmeier M."/>
            <person name="Klingl A."/>
            <person name="Woyke T."/>
            <person name="Ryan C.M."/>
            <person name="Banfield J.F."/>
        </authorList>
    </citation>
    <scope>NUCLEOTIDE SEQUENCE [LARGE SCALE GENOMIC DNA]</scope>
</reference>
<dbReference type="GO" id="GO:0005524">
    <property type="term" value="F:ATP binding"/>
    <property type="evidence" value="ECO:0007669"/>
    <property type="project" value="InterPro"/>
</dbReference>
<evidence type="ECO:0000313" key="3">
    <source>
        <dbReference type="EMBL" id="PIY68601.1"/>
    </source>
</evidence>
<evidence type="ECO:0000313" key="4">
    <source>
        <dbReference type="Proteomes" id="UP000230108"/>
    </source>
</evidence>
<dbReference type="PANTHER" id="PTHR30486:SF16">
    <property type="entry name" value="TWITCHING MOTILITY PROTEIN PILT"/>
    <property type="match status" value="1"/>
</dbReference>
<dbReference type="EMBL" id="PFLF01000109">
    <property type="protein sequence ID" value="PIY68601.1"/>
    <property type="molecule type" value="Genomic_DNA"/>
</dbReference>
<evidence type="ECO:0000259" key="2">
    <source>
        <dbReference type="PROSITE" id="PS00662"/>
    </source>
</evidence>
<accession>A0A2M7QBL6</accession>
<dbReference type="InterPro" id="IPR050921">
    <property type="entry name" value="T4SS_GSP_E_ATPase"/>
</dbReference>
<evidence type="ECO:0000256" key="1">
    <source>
        <dbReference type="ARBA" id="ARBA00006611"/>
    </source>
</evidence>
<organism evidence="3 4">
    <name type="scientific">Candidatus Roizmanbacteria bacterium CG_4_10_14_0_8_um_filter_39_9</name>
    <dbReference type="NCBI Taxonomy" id="1974829"/>
    <lineage>
        <taxon>Bacteria</taxon>
        <taxon>Candidatus Roizmaniibacteriota</taxon>
    </lineage>
</organism>
<dbReference type="Gene3D" id="3.40.50.300">
    <property type="entry name" value="P-loop containing nucleotide triphosphate hydrolases"/>
    <property type="match status" value="1"/>
</dbReference>
<dbReference type="InterPro" id="IPR027417">
    <property type="entry name" value="P-loop_NTPase"/>
</dbReference>
<dbReference type="PROSITE" id="PS00662">
    <property type="entry name" value="T2SP_E"/>
    <property type="match status" value="1"/>
</dbReference>
<dbReference type="GO" id="GO:0016887">
    <property type="term" value="F:ATP hydrolysis activity"/>
    <property type="evidence" value="ECO:0007669"/>
    <property type="project" value="InterPro"/>
</dbReference>
<dbReference type="Pfam" id="PF00437">
    <property type="entry name" value="T2SSE"/>
    <property type="match status" value="1"/>
</dbReference>
<dbReference type="CDD" id="cd01131">
    <property type="entry name" value="PilT"/>
    <property type="match status" value="1"/>
</dbReference>
<dbReference type="InterPro" id="IPR006321">
    <property type="entry name" value="PilT/PilU"/>
</dbReference>
<gene>
    <name evidence="3" type="ORF">COY90_05175</name>
</gene>
<dbReference type="NCBIfam" id="TIGR01420">
    <property type="entry name" value="pilT_fam"/>
    <property type="match status" value="1"/>
</dbReference>
<comment type="similarity">
    <text evidence="1">Belongs to the GSP E family.</text>
</comment>
<protein>
    <submittedName>
        <fullName evidence="3">Type IV pili twitching motility protein PilT</fullName>
    </submittedName>
</protein>